<dbReference type="AlphaFoldDB" id="A0A7K0KGG5"/>
<evidence type="ECO:0000256" key="2">
    <source>
        <dbReference type="ARBA" id="ARBA00007118"/>
    </source>
</evidence>
<dbReference type="Gene3D" id="3.40.109.10">
    <property type="entry name" value="NADH Oxidase"/>
    <property type="match status" value="1"/>
</dbReference>
<dbReference type="EMBL" id="VUNG01000026">
    <property type="protein sequence ID" value="MST85013.1"/>
    <property type="molecule type" value="Genomic_DNA"/>
</dbReference>
<dbReference type="CDD" id="cd02136">
    <property type="entry name" value="PnbA_NfnB-like"/>
    <property type="match status" value="1"/>
</dbReference>
<proteinExistence type="inferred from homology"/>
<keyword evidence="4" id="KW-0288">FMN</keyword>
<evidence type="ECO:0000313" key="8">
    <source>
        <dbReference type="Proteomes" id="UP000438914"/>
    </source>
</evidence>
<comment type="caution">
    <text evidence="7">The sequence shown here is derived from an EMBL/GenBank/DDBJ whole genome shotgun (WGS) entry which is preliminary data.</text>
</comment>
<comment type="similarity">
    <text evidence="2">Belongs to the nitroreductase family.</text>
</comment>
<dbReference type="GO" id="GO:0016491">
    <property type="term" value="F:oxidoreductase activity"/>
    <property type="evidence" value="ECO:0007669"/>
    <property type="project" value="UniProtKB-KW"/>
</dbReference>
<accession>A0A7K0KGG5</accession>
<dbReference type="SUPFAM" id="SSF55469">
    <property type="entry name" value="FMN-dependent nitroreductase-like"/>
    <property type="match status" value="1"/>
</dbReference>
<protein>
    <submittedName>
        <fullName evidence="7">Diguanylate cyclase</fullName>
    </submittedName>
</protein>
<comment type="cofactor">
    <cofactor evidence="1">
        <name>FMN</name>
        <dbReference type="ChEBI" id="CHEBI:58210"/>
    </cofactor>
</comment>
<evidence type="ECO:0000256" key="3">
    <source>
        <dbReference type="ARBA" id="ARBA00022630"/>
    </source>
</evidence>
<dbReference type="RefSeq" id="WP_154534601.1">
    <property type="nucleotide sequence ID" value="NZ_VUNG01000026.1"/>
</dbReference>
<dbReference type="PANTHER" id="PTHR43673">
    <property type="entry name" value="NAD(P)H NITROREDUCTASE YDGI-RELATED"/>
    <property type="match status" value="1"/>
</dbReference>
<keyword evidence="5" id="KW-0560">Oxidoreductase</keyword>
<dbReference type="InterPro" id="IPR000415">
    <property type="entry name" value="Nitroreductase-like"/>
</dbReference>
<evidence type="ECO:0000313" key="7">
    <source>
        <dbReference type="EMBL" id="MST85013.1"/>
    </source>
</evidence>
<dbReference type="PANTHER" id="PTHR43673:SF2">
    <property type="entry name" value="NITROREDUCTASE"/>
    <property type="match status" value="1"/>
</dbReference>
<dbReference type="Pfam" id="PF00881">
    <property type="entry name" value="Nitroreductase"/>
    <property type="match status" value="1"/>
</dbReference>
<dbReference type="InterPro" id="IPR029479">
    <property type="entry name" value="Nitroreductase"/>
</dbReference>
<keyword evidence="3" id="KW-0285">Flavoprotein</keyword>
<evidence type="ECO:0000259" key="6">
    <source>
        <dbReference type="Pfam" id="PF00881"/>
    </source>
</evidence>
<dbReference type="Proteomes" id="UP000438914">
    <property type="component" value="Unassembled WGS sequence"/>
</dbReference>
<feature type="domain" description="Nitroreductase" evidence="6">
    <location>
        <begin position="8"/>
        <end position="153"/>
    </location>
</feature>
<evidence type="ECO:0000256" key="1">
    <source>
        <dbReference type="ARBA" id="ARBA00001917"/>
    </source>
</evidence>
<name>A0A7K0KGG5_9BACT</name>
<organism evidence="7 8">
    <name type="scientific">Hallella mizrahii</name>
    <dbReference type="NCBI Taxonomy" id="2606637"/>
    <lineage>
        <taxon>Bacteria</taxon>
        <taxon>Pseudomonadati</taxon>
        <taxon>Bacteroidota</taxon>
        <taxon>Bacteroidia</taxon>
        <taxon>Bacteroidales</taxon>
        <taxon>Prevotellaceae</taxon>
        <taxon>Hallella</taxon>
    </lineage>
</organism>
<evidence type="ECO:0000256" key="5">
    <source>
        <dbReference type="ARBA" id="ARBA00023002"/>
    </source>
</evidence>
<keyword evidence="8" id="KW-1185">Reference proteome</keyword>
<sequence>MNEVLQAIKERRSIRRFKAEQVKDEELNTVLEAGTWAPTGHGSQDPWIVAVQNPEQRATLSKANAEIMGTTSDPFYGAPTQVYVFASRDNDNNVKDGSLVLGTMMLAAHSIGLGSCWINRVDKMSERDDVKALMKAWGLPDGLVGVGSLALGYPSAAPHPGKPRKEGYSRVIK</sequence>
<reference evidence="7 8" key="1">
    <citation type="submission" date="2019-08" db="EMBL/GenBank/DDBJ databases">
        <title>In-depth cultivation of the pig gut microbiome towards novel bacterial diversity and tailored functional studies.</title>
        <authorList>
            <person name="Wylensek D."/>
            <person name="Hitch T.C.A."/>
            <person name="Clavel T."/>
        </authorList>
    </citation>
    <scope>NUCLEOTIDE SEQUENCE [LARGE SCALE GENOMIC DNA]</scope>
    <source>
        <strain evidence="7 8">LKV-178-WT-2A</strain>
    </source>
</reference>
<evidence type="ECO:0000256" key="4">
    <source>
        <dbReference type="ARBA" id="ARBA00022643"/>
    </source>
</evidence>
<gene>
    <name evidence="7" type="ORF">FYJ73_10115</name>
</gene>